<dbReference type="Proteomes" id="UP001652661">
    <property type="component" value="Chromosome 3R"/>
</dbReference>
<keyword evidence="2" id="KW-1185">Reference proteome</keyword>
<proteinExistence type="predicted"/>
<dbReference type="PANTHER" id="PTHR47331:SF5">
    <property type="entry name" value="RIBONUCLEASE H"/>
    <property type="match status" value="1"/>
</dbReference>
<dbReference type="Gene3D" id="3.30.70.270">
    <property type="match status" value="1"/>
</dbReference>
<dbReference type="PANTHER" id="PTHR47331">
    <property type="entry name" value="PHD-TYPE DOMAIN-CONTAINING PROTEIN"/>
    <property type="match status" value="1"/>
</dbReference>
<gene>
    <name evidence="3" type="primary">LOC138928702</name>
</gene>
<dbReference type="RefSeq" id="XP_070142307.1">
    <property type="nucleotide sequence ID" value="XM_070286206.1"/>
</dbReference>
<accession>A0ABM4GHW7</accession>
<organism evidence="2 3">
    <name type="scientific">Drosophila kikkawai</name>
    <name type="common">Fruit fly</name>
    <dbReference type="NCBI Taxonomy" id="30033"/>
    <lineage>
        <taxon>Eukaryota</taxon>
        <taxon>Metazoa</taxon>
        <taxon>Ecdysozoa</taxon>
        <taxon>Arthropoda</taxon>
        <taxon>Hexapoda</taxon>
        <taxon>Insecta</taxon>
        <taxon>Pterygota</taxon>
        <taxon>Neoptera</taxon>
        <taxon>Endopterygota</taxon>
        <taxon>Diptera</taxon>
        <taxon>Brachycera</taxon>
        <taxon>Muscomorpha</taxon>
        <taxon>Ephydroidea</taxon>
        <taxon>Drosophilidae</taxon>
        <taxon>Drosophila</taxon>
        <taxon>Sophophora</taxon>
    </lineage>
</organism>
<dbReference type="SUPFAM" id="SSF56672">
    <property type="entry name" value="DNA/RNA polymerases"/>
    <property type="match status" value="1"/>
</dbReference>
<sequence>MEGRRARCGLRAGLQRNLDDYVKKGYARRLEPQEVQRSQKGKVWYLSHFEVENPNMPGKIRLVFDAATKVLFHFREGAVGVCADIKEMFHQVLMRPQDRCAQRFLWRNGDDRRDPDIYEMQVMMFGVACSPCSADYVKTVNASQYSNTDPRAVLAINEYHYVDDYIDSFASETEAIAVSTRVREIHANAGFDLCRFTSSSTSVVSALNPLESIASVRWTEAEEKVLRMYWQPATDDFKFSVKYNRVPRSVMTGERVPTKREFLSLVMSTFDPIGYCYMVTAKILMLGRAVGTSSYQKS</sequence>
<feature type="domain" description="Reverse transcriptase" evidence="1">
    <location>
        <begin position="63"/>
        <end position="192"/>
    </location>
</feature>
<dbReference type="InterPro" id="IPR043128">
    <property type="entry name" value="Rev_trsase/Diguanyl_cyclase"/>
</dbReference>
<name>A0ABM4GHW7_DROKI</name>
<dbReference type="Gene3D" id="3.10.10.10">
    <property type="entry name" value="HIV Type 1 Reverse Transcriptase, subunit A, domain 1"/>
    <property type="match status" value="1"/>
</dbReference>
<evidence type="ECO:0000313" key="3">
    <source>
        <dbReference type="RefSeq" id="XP_070142307.1"/>
    </source>
</evidence>
<reference evidence="3" key="1">
    <citation type="submission" date="2025-08" db="UniProtKB">
        <authorList>
            <consortium name="RefSeq"/>
        </authorList>
    </citation>
    <scope>IDENTIFICATION</scope>
    <source>
        <strain evidence="3">14028-0561.14</strain>
        <tissue evidence="3">Whole fly</tissue>
    </source>
</reference>
<dbReference type="InterPro" id="IPR043502">
    <property type="entry name" value="DNA/RNA_pol_sf"/>
</dbReference>
<dbReference type="GeneID" id="138928702"/>
<protein>
    <recommendedName>
        <fullName evidence="1">Reverse transcriptase domain-containing protein</fullName>
    </recommendedName>
</protein>
<evidence type="ECO:0000259" key="1">
    <source>
        <dbReference type="Pfam" id="PF00078"/>
    </source>
</evidence>
<dbReference type="InterPro" id="IPR000477">
    <property type="entry name" value="RT_dom"/>
</dbReference>
<dbReference type="Pfam" id="PF00078">
    <property type="entry name" value="RVT_1"/>
    <property type="match status" value="1"/>
</dbReference>
<evidence type="ECO:0000313" key="2">
    <source>
        <dbReference type="Proteomes" id="UP001652661"/>
    </source>
</evidence>